<evidence type="ECO:0000256" key="1">
    <source>
        <dbReference type="SAM" id="MobiDB-lite"/>
    </source>
</evidence>
<evidence type="ECO:0000313" key="3">
    <source>
        <dbReference type="Proteomes" id="UP000010988"/>
    </source>
</evidence>
<sequence length="80" mass="7613">MGSSAGRVACGGALGSGAAGVVDTLDGLADFATELDAAELDAAELDAATAELSPEAALSSVPQAAIRPAQASPSIAADTR</sequence>
<comment type="caution">
    <text evidence="2">The sequence shown here is derived from an EMBL/GenBank/DDBJ whole genome shotgun (WGS) entry which is preliminary data.</text>
</comment>
<protein>
    <submittedName>
        <fullName evidence="2">Uncharacterized protein</fullName>
    </submittedName>
</protein>
<keyword evidence="3" id="KW-1185">Reference proteome</keyword>
<dbReference type="AlphaFoldDB" id="L7KLN3"/>
<reference evidence="2 3" key="1">
    <citation type="submission" date="2012-12" db="EMBL/GenBank/DDBJ databases">
        <title>Whole genome shotgun sequence of Gordonia aichiensis NBRC 108223.</title>
        <authorList>
            <person name="Isaki-Nakamura S."/>
            <person name="Hosoyama A."/>
            <person name="Tsuchikane K."/>
            <person name="Ando Y."/>
            <person name="Baba S."/>
            <person name="Ohji S."/>
            <person name="Hamada M."/>
            <person name="Tamura T."/>
            <person name="Yamazoe A."/>
            <person name="Yamazaki S."/>
            <person name="Fujita N."/>
        </authorList>
    </citation>
    <scope>NUCLEOTIDE SEQUENCE [LARGE SCALE GENOMIC DNA]</scope>
    <source>
        <strain evidence="2 3">NBRC 108223</strain>
    </source>
</reference>
<dbReference type="EMBL" id="BANR01000007">
    <property type="protein sequence ID" value="GAC48867.1"/>
    <property type="molecule type" value="Genomic_DNA"/>
</dbReference>
<feature type="region of interest" description="Disordered" evidence="1">
    <location>
        <begin position="57"/>
        <end position="80"/>
    </location>
</feature>
<accession>L7KLN3</accession>
<dbReference type="RefSeq" id="WP_005174498.1">
    <property type="nucleotide sequence ID" value="NZ_BANR01000007.1"/>
</dbReference>
<name>L7KLN3_9ACTN</name>
<gene>
    <name evidence="2" type="ORF">GOACH_07_01530</name>
</gene>
<dbReference type="Proteomes" id="UP000010988">
    <property type="component" value="Unassembled WGS sequence"/>
</dbReference>
<proteinExistence type="predicted"/>
<evidence type="ECO:0000313" key="2">
    <source>
        <dbReference type="EMBL" id="GAC48867.1"/>
    </source>
</evidence>
<organism evidence="2 3">
    <name type="scientific">Gordonia aichiensis NBRC 108223</name>
    <dbReference type="NCBI Taxonomy" id="1220583"/>
    <lineage>
        <taxon>Bacteria</taxon>
        <taxon>Bacillati</taxon>
        <taxon>Actinomycetota</taxon>
        <taxon>Actinomycetes</taxon>
        <taxon>Mycobacteriales</taxon>
        <taxon>Gordoniaceae</taxon>
        <taxon>Gordonia</taxon>
    </lineage>
</organism>